<evidence type="ECO:0000259" key="1">
    <source>
        <dbReference type="Pfam" id="PF18922"/>
    </source>
</evidence>
<dbReference type="EMBL" id="QGMF01000209">
    <property type="protein sequence ID" value="TVY17931.1"/>
    <property type="molecule type" value="Genomic_DNA"/>
</dbReference>
<comment type="caution">
    <text evidence="2">The sequence shown here is derived from an EMBL/GenBank/DDBJ whole genome shotgun (WGS) entry which is preliminary data.</text>
</comment>
<reference evidence="2 3" key="1">
    <citation type="submission" date="2018-05" db="EMBL/GenBank/DDBJ databases">
        <title>Whole genome sequencing for identification of molecular markers to develop diagnostic detection tools for the regulated plant pathogen Lachnellula willkommii.</title>
        <authorList>
            <person name="Giroux E."/>
            <person name="Bilodeau G."/>
        </authorList>
    </citation>
    <scope>NUCLEOTIDE SEQUENCE [LARGE SCALE GENOMIC DNA]</scope>
    <source>
        <strain evidence="2 3">CBS 203.66</strain>
    </source>
</reference>
<feature type="non-terminal residue" evidence="2">
    <location>
        <position position="1"/>
    </location>
</feature>
<dbReference type="AlphaFoldDB" id="A0A8T9BER3"/>
<keyword evidence="3" id="KW-1185">Reference proteome</keyword>
<dbReference type="Proteomes" id="UP000469559">
    <property type="component" value="Unassembled WGS sequence"/>
</dbReference>
<sequence>FFPNWNSVSDFLTTDWLWRDLAPAEHVLLFQTDSILCGASVRRVEDFFEMRDLEDREIEEGVEGGIKLPSVEIARTFAVETIDYPNPLGLHQPTRFIQNHMLSLDEWCPEYRLATTDRINE</sequence>
<name>A0A8T9BER3_9HELO</name>
<gene>
    <name evidence="2" type="ORF">LARI1_G004465</name>
</gene>
<dbReference type="OrthoDB" id="10025998at2759"/>
<evidence type="ECO:0000313" key="2">
    <source>
        <dbReference type="EMBL" id="TVY17931.1"/>
    </source>
</evidence>
<evidence type="ECO:0000313" key="3">
    <source>
        <dbReference type="Proteomes" id="UP000469559"/>
    </source>
</evidence>
<dbReference type="Pfam" id="PF18922">
    <property type="entry name" value="DUF5672"/>
    <property type="match status" value="1"/>
</dbReference>
<accession>A0A8T9BER3</accession>
<organism evidence="2 3">
    <name type="scientific">Lachnellula arida</name>
    <dbReference type="NCBI Taxonomy" id="1316785"/>
    <lineage>
        <taxon>Eukaryota</taxon>
        <taxon>Fungi</taxon>
        <taxon>Dikarya</taxon>
        <taxon>Ascomycota</taxon>
        <taxon>Pezizomycotina</taxon>
        <taxon>Leotiomycetes</taxon>
        <taxon>Helotiales</taxon>
        <taxon>Lachnaceae</taxon>
        <taxon>Lachnellula</taxon>
    </lineage>
</organism>
<proteinExistence type="predicted"/>
<dbReference type="InterPro" id="IPR043729">
    <property type="entry name" value="DUF5672"/>
</dbReference>
<protein>
    <recommendedName>
        <fullName evidence="1">DUF5672 domain-containing protein</fullName>
    </recommendedName>
</protein>
<feature type="domain" description="DUF5672" evidence="1">
    <location>
        <begin position="2"/>
        <end position="49"/>
    </location>
</feature>